<evidence type="ECO:0008006" key="3">
    <source>
        <dbReference type="Google" id="ProtNLM"/>
    </source>
</evidence>
<sequence>MHVRLKSAARLCGLMIILLGVTGCMFNSEKQMTGKMMDYLEEKYGGTYEKELFEKGSTLFPKMYGGAKMMVHPTGQPDIPFYVFKGTSSEGFNDDYPLCYFSYHYTEKYKHEIEQLDDRDLIVRFALGFSERPQDAAILRTPVDEFVSEKNREGLIFLYVGVPVEGDRIPEDDTALWENVYEELKKLTDRDFMVSIGYIKKENYEDALELARIAHTINFNWKYVRDGYIQDVYFDREILLSDPTYFNRINQKISKGGQSNVDSEQRADR</sequence>
<dbReference type="Proteomes" id="UP001595755">
    <property type="component" value="Unassembled WGS sequence"/>
</dbReference>
<reference evidence="2" key="1">
    <citation type="journal article" date="2019" name="Int. J. Syst. Evol. Microbiol.">
        <title>The Global Catalogue of Microorganisms (GCM) 10K type strain sequencing project: providing services to taxonomists for standard genome sequencing and annotation.</title>
        <authorList>
            <consortium name="The Broad Institute Genomics Platform"/>
            <consortium name="The Broad Institute Genome Sequencing Center for Infectious Disease"/>
            <person name="Wu L."/>
            <person name="Ma J."/>
        </authorList>
    </citation>
    <scope>NUCLEOTIDE SEQUENCE [LARGE SCALE GENOMIC DNA]</scope>
    <source>
        <strain evidence="2">CGMCC 4.1641</strain>
    </source>
</reference>
<organism evidence="1 2">
    <name type="scientific">Cohnella boryungensis</name>
    <dbReference type="NCBI Taxonomy" id="768479"/>
    <lineage>
        <taxon>Bacteria</taxon>
        <taxon>Bacillati</taxon>
        <taxon>Bacillota</taxon>
        <taxon>Bacilli</taxon>
        <taxon>Bacillales</taxon>
        <taxon>Paenibacillaceae</taxon>
        <taxon>Cohnella</taxon>
    </lineage>
</organism>
<proteinExistence type="predicted"/>
<keyword evidence="2" id="KW-1185">Reference proteome</keyword>
<accession>A0ABV8S5L2</accession>
<protein>
    <recommendedName>
        <fullName evidence="3">Lipoprotein</fullName>
    </recommendedName>
</protein>
<dbReference type="PROSITE" id="PS51257">
    <property type="entry name" value="PROKAR_LIPOPROTEIN"/>
    <property type="match status" value="1"/>
</dbReference>
<dbReference type="RefSeq" id="WP_204603300.1">
    <property type="nucleotide sequence ID" value="NZ_JBHSED010000005.1"/>
</dbReference>
<gene>
    <name evidence="1" type="ORF">ACFO1S_05170</name>
</gene>
<evidence type="ECO:0000313" key="2">
    <source>
        <dbReference type="Proteomes" id="UP001595755"/>
    </source>
</evidence>
<evidence type="ECO:0000313" key="1">
    <source>
        <dbReference type="EMBL" id="MFC4302833.1"/>
    </source>
</evidence>
<name>A0ABV8S5L2_9BACL</name>
<dbReference type="EMBL" id="JBHSED010000005">
    <property type="protein sequence ID" value="MFC4302833.1"/>
    <property type="molecule type" value="Genomic_DNA"/>
</dbReference>
<comment type="caution">
    <text evidence="1">The sequence shown here is derived from an EMBL/GenBank/DDBJ whole genome shotgun (WGS) entry which is preliminary data.</text>
</comment>